<evidence type="ECO:0000313" key="10">
    <source>
        <dbReference type="EMBL" id="SMO34015.1"/>
    </source>
</evidence>
<dbReference type="Pfam" id="PF02786">
    <property type="entry name" value="CPSase_L_D2"/>
    <property type="match status" value="1"/>
</dbReference>
<dbReference type="GO" id="GO:0046872">
    <property type="term" value="F:metal ion binding"/>
    <property type="evidence" value="ECO:0007669"/>
    <property type="project" value="InterPro"/>
</dbReference>
<evidence type="ECO:0000256" key="1">
    <source>
        <dbReference type="ARBA" id="ARBA00001953"/>
    </source>
</evidence>
<dbReference type="RefSeq" id="WP_142531554.1">
    <property type="nucleotide sequence ID" value="NZ_FXTB01000001.1"/>
</dbReference>
<dbReference type="InterPro" id="IPR000089">
    <property type="entry name" value="Biotin_lipoyl"/>
</dbReference>
<dbReference type="PANTHER" id="PTHR18866">
    <property type="entry name" value="CARBOXYLASE:PYRUVATE/ACETYL-COA/PROPIONYL-COA CARBOXYLASE"/>
    <property type="match status" value="1"/>
</dbReference>
<feature type="domain" description="Biotin carboxylation" evidence="9">
    <location>
        <begin position="10"/>
        <end position="452"/>
    </location>
</feature>
<dbReference type="InterPro" id="IPR011054">
    <property type="entry name" value="Rudment_hybrid_motif"/>
</dbReference>
<proteinExistence type="predicted"/>
<dbReference type="OrthoDB" id="9807469at2"/>
<dbReference type="InterPro" id="IPR005479">
    <property type="entry name" value="CPAse_ATP-bd"/>
</dbReference>
<dbReference type="AlphaFoldDB" id="A0A521AGQ3"/>
<dbReference type="InterPro" id="IPR005481">
    <property type="entry name" value="BC-like_N"/>
</dbReference>
<accession>A0A521AGQ3</accession>
<dbReference type="PROSITE" id="PS50979">
    <property type="entry name" value="BC"/>
    <property type="match status" value="1"/>
</dbReference>
<dbReference type="Proteomes" id="UP000319040">
    <property type="component" value="Unassembled WGS sequence"/>
</dbReference>
<dbReference type="FunFam" id="2.40.50.100:FF:000003">
    <property type="entry name" value="Acetyl-CoA carboxylase biotin carboxyl carrier protein"/>
    <property type="match status" value="1"/>
</dbReference>
<dbReference type="SMART" id="SM00878">
    <property type="entry name" value="Biotin_carb_C"/>
    <property type="match status" value="1"/>
</dbReference>
<dbReference type="Pfam" id="PF00289">
    <property type="entry name" value="Biotin_carb_N"/>
    <property type="match status" value="1"/>
</dbReference>
<dbReference type="FunFam" id="3.40.50.20:FF:000010">
    <property type="entry name" value="Propionyl-CoA carboxylase subunit alpha"/>
    <property type="match status" value="1"/>
</dbReference>
<evidence type="ECO:0000256" key="3">
    <source>
        <dbReference type="ARBA" id="ARBA00022741"/>
    </source>
</evidence>
<keyword evidence="11" id="KW-1185">Reference proteome</keyword>
<dbReference type="Pfam" id="PF02785">
    <property type="entry name" value="Biotin_carb_C"/>
    <property type="match status" value="1"/>
</dbReference>
<dbReference type="PANTHER" id="PTHR18866:SF33">
    <property type="entry name" value="METHYLCROTONOYL-COA CARBOXYLASE SUBUNIT ALPHA, MITOCHONDRIAL-RELATED"/>
    <property type="match status" value="1"/>
</dbReference>
<evidence type="ECO:0000256" key="4">
    <source>
        <dbReference type="ARBA" id="ARBA00022840"/>
    </source>
</evidence>
<name>A0A521AGQ3_SACCC</name>
<keyword evidence="4 6" id="KW-0067">ATP-binding</keyword>
<sequence length="662" mass="74159">MEQINTKKPTINRILIANRGEIAVRIIKTARQMGIETVAIYTAAEKYARHVENADIKVLLKGSTIDQSYLNAAQIVDVALRNQVDAIHPGYGFLSENNDFAQRCANNGIVFIGPSPAQIKMMGNKDEANKIAEICKIPLLKKVKGTVQQILEKAETLNLPIVIKAAAGGGGKGMRVVNDFKNLETELNVAAAEALRYFGNASVYIEEYVQNTRHIEVQVLADTHGKLIHLHERECSIQRRHQKVIEEAPAPNLSVTVKNNIINDALLLARHIGYTNAGTVEFLLTPNGKHYFLEMNTRIQVEHPVTEEITGVDIVREQIRIANGWPLSISQQDITVTGHAIEARIYAEDPGNNFIPSFGSIIDTYMPKHPHIRIDAGAHPQEELSPNFDSLLTKVIAKGKNRAEAIDRLNVFLRDYALFGIKTNREIIMEALNDPDFNAGNYSTSFFKTKKKALLKQKSIDNNCINILSAAFVALKNYRKNPGNDVWNQLGYWRSWHHYQLFIQGKSVRVDLKNVFSDSFVIVVDNQQNCTVSHVNIEARKLTFLVDNELFEVCYAVSKAGICYIQYDGLQVQVTDIPENNQKKMESDNLDAIRTIMAPMPGLIVDVMVQEGEQIKKGNPLLVLEAMKTENIIHAFKDTTITRVSVAKGQQVSLNQLLMETE</sequence>
<keyword evidence="3 6" id="KW-0547">Nucleotide-binding</keyword>
<dbReference type="PROSITE" id="PS50968">
    <property type="entry name" value="BIOTINYL_LIPOYL"/>
    <property type="match status" value="1"/>
</dbReference>
<evidence type="ECO:0000256" key="6">
    <source>
        <dbReference type="PROSITE-ProRule" id="PRU00409"/>
    </source>
</evidence>
<comment type="cofactor">
    <cofactor evidence="1">
        <name>biotin</name>
        <dbReference type="ChEBI" id="CHEBI:57586"/>
    </cofactor>
</comment>
<dbReference type="EMBL" id="FXTB01000001">
    <property type="protein sequence ID" value="SMO34015.1"/>
    <property type="molecule type" value="Genomic_DNA"/>
</dbReference>
<dbReference type="InterPro" id="IPR011761">
    <property type="entry name" value="ATP-grasp"/>
</dbReference>
<evidence type="ECO:0000256" key="2">
    <source>
        <dbReference type="ARBA" id="ARBA00022598"/>
    </source>
</evidence>
<dbReference type="Gene3D" id="2.40.50.100">
    <property type="match status" value="1"/>
</dbReference>
<keyword evidence="2" id="KW-0436">Ligase</keyword>
<evidence type="ECO:0000259" key="8">
    <source>
        <dbReference type="PROSITE" id="PS50975"/>
    </source>
</evidence>
<evidence type="ECO:0000313" key="11">
    <source>
        <dbReference type="Proteomes" id="UP000319040"/>
    </source>
</evidence>
<keyword evidence="5" id="KW-0092">Biotin</keyword>
<dbReference type="CDD" id="cd06850">
    <property type="entry name" value="biotinyl_domain"/>
    <property type="match status" value="1"/>
</dbReference>
<feature type="domain" description="Lipoyl-binding" evidence="7">
    <location>
        <begin position="593"/>
        <end position="662"/>
    </location>
</feature>
<dbReference type="GO" id="GO:0005524">
    <property type="term" value="F:ATP binding"/>
    <property type="evidence" value="ECO:0007669"/>
    <property type="project" value="UniProtKB-UniRule"/>
</dbReference>
<dbReference type="SUPFAM" id="SSF51246">
    <property type="entry name" value="Rudiment single hybrid motif"/>
    <property type="match status" value="1"/>
</dbReference>
<gene>
    <name evidence="10" type="ORF">SAMN06265379_101137</name>
</gene>
<dbReference type="Pfam" id="PF00364">
    <property type="entry name" value="Biotin_lipoyl"/>
    <property type="match status" value="1"/>
</dbReference>
<feature type="domain" description="ATP-grasp" evidence="8">
    <location>
        <begin position="129"/>
        <end position="323"/>
    </location>
</feature>
<dbReference type="InterPro" id="IPR005482">
    <property type="entry name" value="Biotin_COase_C"/>
</dbReference>
<dbReference type="SUPFAM" id="SSF51230">
    <property type="entry name" value="Single hybrid motif"/>
    <property type="match status" value="1"/>
</dbReference>
<dbReference type="InterPro" id="IPR016185">
    <property type="entry name" value="PreATP-grasp_dom_sf"/>
</dbReference>
<evidence type="ECO:0000256" key="5">
    <source>
        <dbReference type="ARBA" id="ARBA00023267"/>
    </source>
</evidence>
<dbReference type="Gene3D" id="3.30.470.20">
    <property type="entry name" value="ATP-grasp fold, B domain"/>
    <property type="match status" value="1"/>
</dbReference>
<dbReference type="InterPro" id="IPR011764">
    <property type="entry name" value="Biotin_carboxylation_dom"/>
</dbReference>
<dbReference type="InterPro" id="IPR011053">
    <property type="entry name" value="Single_hybrid_motif"/>
</dbReference>
<organism evidence="10 11">
    <name type="scientific">Saccharicrinis carchari</name>
    <dbReference type="NCBI Taxonomy" id="1168039"/>
    <lineage>
        <taxon>Bacteria</taxon>
        <taxon>Pseudomonadati</taxon>
        <taxon>Bacteroidota</taxon>
        <taxon>Bacteroidia</taxon>
        <taxon>Marinilabiliales</taxon>
        <taxon>Marinilabiliaceae</taxon>
        <taxon>Saccharicrinis</taxon>
    </lineage>
</organism>
<evidence type="ECO:0000259" key="9">
    <source>
        <dbReference type="PROSITE" id="PS50979"/>
    </source>
</evidence>
<dbReference type="PROSITE" id="PS50975">
    <property type="entry name" value="ATP_GRASP"/>
    <property type="match status" value="1"/>
</dbReference>
<dbReference type="InterPro" id="IPR050856">
    <property type="entry name" value="Biotin_carboxylase_complex"/>
</dbReference>
<dbReference type="SUPFAM" id="SSF56059">
    <property type="entry name" value="Glutathione synthetase ATP-binding domain-like"/>
    <property type="match status" value="1"/>
</dbReference>
<dbReference type="PROSITE" id="PS00867">
    <property type="entry name" value="CPSASE_2"/>
    <property type="match status" value="1"/>
</dbReference>
<protein>
    <submittedName>
        <fullName evidence="10">3-methylcrotonyl-CoA carboxylase alpha subunit/acetyl-CoA/propionyl-CoA carboxylase, biotin carboxylase, biotin carboxyl carrier protein/geranyl-CoA carboxylase alpha subunit</fullName>
    </submittedName>
</protein>
<reference evidence="10 11" key="1">
    <citation type="submission" date="2017-05" db="EMBL/GenBank/DDBJ databases">
        <authorList>
            <person name="Varghese N."/>
            <person name="Submissions S."/>
        </authorList>
    </citation>
    <scope>NUCLEOTIDE SEQUENCE [LARGE SCALE GENOMIC DNA]</scope>
    <source>
        <strain evidence="10 11">DSM 27040</strain>
    </source>
</reference>
<dbReference type="GO" id="GO:0016874">
    <property type="term" value="F:ligase activity"/>
    <property type="evidence" value="ECO:0007669"/>
    <property type="project" value="UniProtKB-KW"/>
</dbReference>
<evidence type="ECO:0000259" key="7">
    <source>
        <dbReference type="PROSITE" id="PS50968"/>
    </source>
</evidence>
<dbReference type="SUPFAM" id="SSF52440">
    <property type="entry name" value="PreATP-grasp domain"/>
    <property type="match status" value="1"/>
</dbReference>